<organism evidence="1">
    <name type="scientific">marine sediment metagenome</name>
    <dbReference type="NCBI Taxonomy" id="412755"/>
    <lineage>
        <taxon>unclassified sequences</taxon>
        <taxon>metagenomes</taxon>
        <taxon>ecological metagenomes</taxon>
    </lineage>
</organism>
<dbReference type="AlphaFoldDB" id="A0A0F8Y185"/>
<proteinExistence type="predicted"/>
<accession>A0A0F8Y185</accession>
<reference evidence="1" key="1">
    <citation type="journal article" date="2015" name="Nature">
        <title>Complex archaea that bridge the gap between prokaryotes and eukaryotes.</title>
        <authorList>
            <person name="Spang A."/>
            <person name="Saw J.H."/>
            <person name="Jorgensen S.L."/>
            <person name="Zaremba-Niedzwiedzka K."/>
            <person name="Martijn J."/>
            <person name="Lind A.E."/>
            <person name="van Eijk R."/>
            <person name="Schleper C."/>
            <person name="Guy L."/>
            <person name="Ettema T.J."/>
        </authorList>
    </citation>
    <scope>NUCLEOTIDE SEQUENCE</scope>
</reference>
<gene>
    <name evidence="1" type="ORF">LCGC14_2876930</name>
</gene>
<dbReference type="EMBL" id="LAZR01056005">
    <property type="protein sequence ID" value="KKK75122.1"/>
    <property type="molecule type" value="Genomic_DNA"/>
</dbReference>
<feature type="non-terminal residue" evidence="1">
    <location>
        <position position="1"/>
    </location>
</feature>
<comment type="caution">
    <text evidence="1">The sequence shown here is derived from an EMBL/GenBank/DDBJ whole genome shotgun (WGS) entry which is preliminary data.</text>
</comment>
<name>A0A0F8Y185_9ZZZZ</name>
<protein>
    <submittedName>
        <fullName evidence="1">Uncharacterized protein</fullName>
    </submittedName>
</protein>
<evidence type="ECO:0000313" key="1">
    <source>
        <dbReference type="EMBL" id="KKK75122.1"/>
    </source>
</evidence>
<sequence>NEQGSGRIINLQSGKEDVSQAEEEQEVGLLVESEKPIQSGCQLIFT</sequence>